<dbReference type="SUPFAM" id="SSF52499">
    <property type="entry name" value="Isochorismatase-like hydrolases"/>
    <property type="match status" value="1"/>
</dbReference>
<evidence type="ECO:0000313" key="3">
    <source>
        <dbReference type="EMBL" id="TQN45688.1"/>
    </source>
</evidence>
<dbReference type="RefSeq" id="WP_141822299.1">
    <property type="nucleotide sequence ID" value="NZ_BAAAQC010000010.1"/>
</dbReference>
<evidence type="ECO:0000256" key="1">
    <source>
        <dbReference type="ARBA" id="ARBA00022801"/>
    </source>
</evidence>
<dbReference type="EMBL" id="VFQF01000002">
    <property type="protein sequence ID" value="TQN45688.1"/>
    <property type="molecule type" value="Genomic_DNA"/>
</dbReference>
<dbReference type="OrthoDB" id="9794942at2"/>
<dbReference type="InterPro" id="IPR050272">
    <property type="entry name" value="Isochorismatase-like_hydrls"/>
</dbReference>
<accession>A0A543PNM8</accession>
<dbReference type="GO" id="GO:0016787">
    <property type="term" value="F:hydrolase activity"/>
    <property type="evidence" value="ECO:0007669"/>
    <property type="project" value="UniProtKB-KW"/>
</dbReference>
<protein>
    <submittedName>
        <fullName evidence="3">Ureidoacrylate peracid hydrolase</fullName>
    </submittedName>
</protein>
<evidence type="ECO:0000259" key="2">
    <source>
        <dbReference type="Pfam" id="PF00857"/>
    </source>
</evidence>
<comment type="caution">
    <text evidence="3">The sequence shown here is derived from an EMBL/GenBank/DDBJ whole genome shotgun (WGS) entry which is preliminary data.</text>
</comment>
<reference evidence="3 4" key="1">
    <citation type="submission" date="2019-06" db="EMBL/GenBank/DDBJ databases">
        <title>Sequencing the genomes of 1000 actinobacteria strains.</title>
        <authorList>
            <person name="Klenk H.-P."/>
        </authorList>
    </citation>
    <scope>NUCLEOTIDE SEQUENCE [LARGE SCALE GENOMIC DNA]</scope>
    <source>
        <strain evidence="3 4">DSM 21776</strain>
    </source>
</reference>
<dbReference type="InterPro" id="IPR036380">
    <property type="entry name" value="Isochorismatase-like_sf"/>
</dbReference>
<name>A0A543PNM8_9MICO</name>
<keyword evidence="1 3" id="KW-0378">Hydrolase</keyword>
<dbReference type="AlphaFoldDB" id="A0A543PNM8"/>
<dbReference type="CDD" id="cd00431">
    <property type="entry name" value="cysteine_hydrolases"/>
    <property type="match status" value="1"/>
</dbReference>
<feature type="domain" description="Isochorismatase-like" evidence="2">
    <location>
        <begin position="12"/>
        <end position="190"/>
    </location>
</feature>
<sequence>MIELEVDPRRMALLNVDIQNVFVEMAANSLEVVDRINRLAAVCRSVGIPVIHVRHAHPAGADTGLLGELFPSGRDGMLERTSQTAAFHESLVIEPGDQFLEKPHFGAFHDTDLLDRLERLGVDTIIITGIETNVCCETTAREAMVRDVRAFFISDAMTTGGVPGLSIEEVQRASLATVGALFAQVTTTDQMIDWLTEADAASA</sequence>
<dbReference type="PANTHER" id="PTHR43540">
    <property type="entry name" value="PEROXYUREIDOACRYLATE/UREIDOACRYLATE AMIDOHYDROLASE-RELATED"/>
    <property type="match status" value="1"/>
</dbReference>
<evidence type="ECO:0000313" key="4">
    <source>
        <dbReference type="Proteomes" id="UP000320085"/>
    </source>
</evidence>
<dbReference type="Pfam" id="PF00857">
    <property type="entry name" value="Isochorismatase"/>
    <property type="match status" value="1"/>
</dbReference>
<dbReference type="InterPro" id="IPR000868">
    <property type="entry name" value="Isochorismatase-like_dom"/>
</dbReference>
<organism evidence="3 4">
    <name type="scientific">Humibacillus xanthopallidus</name>
    <dbReference type="NCBI Taxonomy" id="412689"/>
    <lineage>
        <taxon>Bacteria</taxon>
        <taxon>Bacillati</taxon>
        <taxon>Actinomycetota</taxon>
        <taxon>Actinomycetes</taxon>
        <taxon>Micrococcales</taxon>
        <taxon>Intrasporangiaceae</taxon>
        <taxon>Humibacillus</taxon>
    </lineage>
</organism>
<dbReference type="Proteomes" id="UP000320085">
    <property type="component" value="Unassembled WGS sequence"/>
</dbReference>
<dbReference type="Gene3D" id="3.40.50.850">
    <property type="entry name" value="Isochorismatase-like"/>
    <property type="match status" value="1"/>
</dbReference>
<dbReference type="PANTHER" id="PTHR43540:SF6">
    <property type="entry name" value="ISOCHORISMATASE-LIKE DOMAIN-CONTAINING PROTEIN"/>
    <property type="match status" value="1"/>
</dbReference>
<gene>
    <name evidence="3" type="ORF">FHX52_2388</name>
</gene>
<proteinExistence type="predicted"/>